<evidence type="ECO:0000259" key="1">
    <source>
        <dbReference type="Pfam" id="PF02560"/>
    </source>
</evidence>
<dbReference type="OrthoDB" id="9785870at2"/>
<name>A0A418SIR7_9RHOB</name>
<dbReference type="Pfam" id="PF02560">
    <property type="entry name" value="Cyanate_lyase"/>
    <property type="match status" value="1"/>
</dbReference>
<accession>A0A418SIR7</accession>
<dbReference type="Proteomes" id="UP000283786">
    <property type="component" value="Chromosome"/>
</dbReference>
<dbReference type="RefSeq" id="WP_119838527.1">
    <property type="nucleotide sequence ID" value="NZ_CP060436.1"/>
</dbReference>
<dbReference type="InterPro" id="IPR003712">
    <property type="entry name" value="Cyanate_lyase_C"/>
</dbReference>
<dbReference type="AlphaFoldDB" id="A0A418SIR7"/>
<organism evidence="2 3">
    <name type="scientific">Pseudooceanicola algae</name>
    <dbReference type="NCBI Taxonomy" id="1537215"/>
    <lineage>
        <taxon>Bacteria</taxon>
        <taxon>Pseudomonadati</taxon>
        <taxon>Pseudomonadota</taxon>
        <taxon>Alphaproteobacteria</taxon>
        <taxon>Rhodobacterales</taxon>
        <taxon>Paracoccaceae</taxon>
        <taxon>Pseudooceanicola</taxon>
    </lineage>
</organism>
<proteinExistence type="predicted"/>
<gene>
    <name evidence="2" type="ORF">PSAL_024620</name>
</gene>
<protein>
    <recommendedName>
        <fullName evidence="1">Cyanate lyase C-terminal domain-containing protein</fullName>
    </recommendedName>
</protein>
<evidence type="ECO:0000313" key="2">
    <source>
        <dbReference type="EMBL" id="QPM91212.1"/>
    </source>
</evidence>
<dbReference type="KEGG" id="palw:PSAL_024620"/>
<dbReference type="EMBL" id="CP060436">
    <property type="protein sequence ID" value="QPM91212.1"/>
    <property type="molecule type" value="Genomic_DNA"/>
</dbReference>
<sequence>MKDLAEITLLEKEDVTALIIASKRAAGLTRAGIAEAIGMSVTRVPSPKGDRVQVTMSGKYLAFNSW</sequence>
<dbReference type="Gene3D" id="3.30.1160.10">
    <property type="entry name" value="Cyanate lyase, C-terminal domain"/>
    <property type="match status" value="1"/>
</dbReference>
<feature type="domain" description="Cyanate lyase C-terminal" evidence="1">
    <location>
        <begin position="33"/>
        <end position="64"/>
    </location>
</feature>
<reference evidence="2 3" key="1">
    <citation type="submission" date="2020-08" db="EMBL/GenBank/DDBJ databases">
        <title>Genome sequence of Rhodobacteraceae bacterium Lw-13e.</title>
        <authorList>
            <person name="Poehlein A."/>
            <person name="Wolter L."/>
            <person name="Daniel R."/>
            <person name="Brinkhoff T."/>
        </authorList>
    </citation>
    <scope>NUCLEOTIDE SEQUENCE [LARGE SCALE GENOMIC DNA]</scope>
    <source>
        <strain evidence="2 3">Lw-13e</strain>
    </source>
</reference>
<dbReference type="InterPro" id="IPR036581">
    <property type="entry name" value="Cyanate_lyase_C_sf"/>
</dbReference>
<keyword evidence="3" id="KW-1185">Reference proteome</keyword>
<evidence type="ECO:0000313" key="3">
    <source>
        <dbReference type="Proteomes" id="UP000283786"/>
    </source>
</evidence>